<dbReference type="EMBL" id="JAEKJA010000015">
    <property type="protein sequence ID" value="MBJ3777373.1"/>
    <property type="molecule type" value="Genomic_DNA"/>
</dbReference>
<gene>
    <name evidence="1" type="ORF">JCR33_16825</name>
</gene>
<dbReference type="RefSeq" id="WP_198883280.1">
    <property type="nucleotide sequence ID" value="NZ_JAEKJA010000015.1"/>
</dbReference>
<evidence type="ECO:0008006" key="3">
    <source>
        <dbReference type="Google" id="ProtNLM"/>
    </source>
</evidence>
<dbReference type="Gene3D" id="3.90.550.10">
    <property type="entry name" value="Spore Coat Polysaccharide Biosynthesis Protein SpsA, Chain A"/>
    <property type="match status" value="1"/>
</dbReference>
<dbReference type="PANTHER" id="PTHR35105">
    <property type="entry name" value="EXPRESSED PROTEIN"/>
    <property type="match status" value="1"/>
</dbReference>
<keyword evidence="2" id="KW-1185">Reference proteome</keyword>
<dbReference type="SUPFAM" id="SSF53448">
    <property type="entry name" value="Nucleotide-diphospho-sugar transferases"/>
    <property type="match status" value="1"/>
</dbReference>
<dbReference type="Proteomes" id="UP000609531">
    <property type="component" value="Unassembled WGS sequence"/>
</dbReference>
<name>A0A934MH80_9HYPH</name>
<evidence type="ECO:0000313" key="2">
    <source>
        <dbReference type="Proteomes" id="UP000609531"/>
    </source>
</evidence>
<dbReference type="AlphaFoldDB" id="A0A934MH80"/>
<proteinExistence type="predicted"/>
<dbReference type="InterPro" id="IPR029044">
    <property type="entry name" value="Nucleotide-diphossugar_trans"/>
</dbReference>
<reference evidence="1" key="1">
    <citation type="submission" date="2020-12" db="EMBL/GenBank/DDBJ databases">
        <title>Bacterial taxonomy.</title>
        <authorList>
            <person name="Pan X."/>
        </authorList>
    </citation>
    <scope>NUCLEOTIDE SEQUENCE</scope>
    <source>
        <strain evidence="1">B2012</strain>
    </source>
</reference>
<evidence type="ECO:0000313" key="1">
    <source>
        <dbReference type="EMBL" id="MBJ3777373.1"/>
    </source>
</evidence>
<accession>A0A934MH80</accession>
<comment type="caution">
    <text evidence="1">The sequence shown here is derived from an EMBL/GenBank/DDBJ whole genome shotgun (WGS) entry which is preliminary data.</text>
</comment>
<organism evidence="1 2">
    <name type="scientific">Acuticoccus mangrovi</name>
    <dbReference type="NCBI Taxonomy" id="2796142"/>
    <lineage>
        <taxon>Bacteria</taxon>
        <taxon>Pseudomonadati</taxon>
        <taxon>Pseudomonadota</taxon>
        <taxon>Alphaproteobacteria</taxon>
        <taxon>Hyphomicrobiales</taxon>
        <taxon>Amorphaceae</taxon>
        <taxon>Acuticoccus</taxon>
    </lineage>
</organism>
<protein>
    <recommendedName>
        <fullName evidence="3">Glycosyltransferase</fullName>
    </recommendedName>
</protein>
<sequence length="223" mass="25235">MKIFIGYDAREDAAYQVCRRSILRHSAETVSVHPLKQDVVRELGLYTRSADIGAATAFSLTRFLTPYLAASDDYSVFVDCDFLFTVPVETVLDTLEPGKAVHVVKHDYVPRQAMKMDGRTQAKYPRKNWSSFMVFDGRHPKVKALTPEIVNTATPAFLHRFQWLDDEDIGELSRTWNFLVGEYTPPATLPAAIHYTNGGPWFESCEAVDYADLWTAEAKALHL</sequence>
<dbReference type="PANTHER" id="PTHR35105:SF2">
    <property type="entry name" value="PROTEIN CDI"/>
    <property type="match status" value="1"/>
</dbReference>